<keyword evidence="4 6" id="KW-0472">Membrane</keyword>
<dbReference type="EMBL" id="JANAWD010000142">
    <property type="protein sequence ID" value="KAJ3485770.1"/>
    <property type="molecule type" value="Genomic_DNA"/>
</dbReference>
<feature type="transmembrane region" description="Helical" evidence="6">
    <location>
        <begin position="169"/>
        <end position="192"/>
    </location>
</feature>
<evidence type="ECO:0000256" key="4">
    <source>
        <dbReference type="ARBA" id="ARBA00023136"/>
    </source>
</evidence>
<comment type="caution">
    <text evidence="8">The sequence shown here is derived from an EMBL/GenBank/DDBJ whole genome shotgun (WGS) entry which is preliminary data.</text>
</comment>
<name>A0AAD5YEI9_9APHY</name>
<gene>
    <name evidence="8" type="ORF">NLI96_g4730</name>
</gene>
<feature type="transmembrane region" description="Helical" evidence="6">
    <location>
        <begin position="127"/>
        <end position="148"/>
    </location>
</feature>
<feature type="signal peptide" evidence="7">
    <location>
        <begin position="1"/>
        <end position="38"/>
    </location>
</feature>
<dbReference type="GO" id="GO:0016020">
    <property type="term" value="C:membrane"/>
    <property type="evidence" value="ECO:0007669"/>
    <property type="project" value="UniProtKB-SubCell"/>
</dbReference>
<evidence type="ECO:0000313" key="9">
    <source>
        <dbReference type="Proteomes" id="UP001212997"/>
    </source>
</evidence>
<organism evidence="8 9">
    <name type="scientific">Meripilus lineatus</name>
    <dbReference type="NCBI Taxonomy" id="2056292"/>
    <lineage>
        <taxon>Eukaryota</taxon>
        <taxon>Fungi</taxon>
        <taxon>Dikarya</taxon>
        <taxon>Basidiomycota</taxon>
        <taxon>Agaricomycotina</taxon>
        <taxon>Agaricomycetes</taxon>
        <taxon>Polyporales</taxon>
        <taxon>Meripilaceae</taxon>
        <taxon>Meripilus</taxon>
    </lineage>
</organism>
<sequence length="296" mass="32809">MRIPLRLFEAVAMTFVSTPFLPLLACFLFLAEAPSAFAQSSEAPPRPADPYADPANDPYNILRYIASNTLAAIALVLLLLTAVSQTWLMRKMGGKFMLSMLIAEYTFATGIALRFGLHANPESKGLYIIENLLVVLSPCGFIAADYVLLGRLATFLESGQYLLISPRRITLVFVLSDVFTFLMQATGGSITISNNADTIKMGQNIRSVYRLVELSEGYFGKLSTTEGYFYGLDTLPLFIAIVVYTPFWPGRFIPDAANVPQRIDSDKVELDRLRSRHNPYNDNERSWGHGSRAALA</sequence>
<accession>A0AAD5YEI9</accession>
<evidence type="ECO:0000256" key="3">
    <source>
        <dbReference type="ARBA" id="ARBA00022989"/>
    </source>
</evidence>
<evidence type="ECO:0000256" key="1">
    <source>
        <dbReference type="ARBA" id="ARBA00004141"/>
    </source>
</evidence>
<evidence type="ECO:0000313" key="8">
    <source>
        <dbReference type="EMBL" id="KAJ3485770.1"/>
    </source>
</evidence>
<proteinExistence type="predicted"/>
<keyword evidence="7" id="KW-0732">Signal</keyword>
<feature type="transmembrane region" description="Helical" evidence="6">
    <location>
        <begin position="228"/>
        <end position="247"/>
    </location>
</feature>
<keyword evidence="9" id="KW-1185">Reference proteome</keyword>
<evidence type="ECO:0000256" key="6">
    <source>
        <dbReference type="SAM" id="Phobius"/>
    </source>
</evidence>
<feature type="transmembrane region" description="Helical" evidence="6">
    <location>
        <begin position="96"/>
        <end position="115"/>
    </location>
</feature>
<feature type="chain" id="PRO_5042126475" description="RTA1-domain-containing protein" evidence="7">
    <location>
        <begin position="39"/>
        <end position="296"/>
    </location>
</feature>
<comment type="subcellular location">
    <subcellularLocation>
        <location evidence="1">Membrane</location>
        <topology evidence="1">Multi-pass membrane protein</topology>
    </subcellularLocation>
</comment>
<keyword evidence="2 6" id="KW-0812">Transmembrane</keyword>
<dbReference type="PANTHER" id="PTHR31465">
    <property type="entry name" value="PROTEIN RTA1-RELATED"/>
    <property type="match status" value="1"/>
</dbReference>
<dbReference type="PANTHER" id="PTHR31465:SF1">
    <property type="entry name" value="PROTEIN RTA1-RELATED"/>
    <property type="match status" value="1"/>
</dbReference>
<protein>
    <recommendedName>
        <fullName evidence="10">RTA1-domain-containing protein</fullName>
    </recommendedName>
</protein>
<dbReference type="AlphaFoldDB" id="A0AAD5YEI9"/>
<keyword evidence="3 6" id="KW-1133">Transmembrane helix</keyword>
<feature type="region of interest" description="Disordered" evidence="5">
    <location>
        <begin position="274"/>
        <end position="296"/>
    </location>
</feature>
<evidence type="ECO:0008006" key="10">
    <source>
        <dbReference type="Google" id="ProtNLM"/>
    </source>
</evidence>
<evidence type="ECO:0000256" key="2">
    <source>
        <dbReference type="ARBA" id="ARBA00022692"/>
    </source>
</evidence>
<feature type="transmembrane region" description="Helical" evidence="6">
    <location>
        <begin position="62"/>
        <end position="84"/>
    </location>
</feature>
<reference evidence="8" key="1">
    <citation type="submission" date="2022-07" db="EMBL/GenBank/DDBJ databases">
        <title>Genome Sequence of Physisporinus lineatus.</title>
        <authorList>
            <person name="Buettner E."/>
        </authorList>
    </citation>
    <scope>NUCLEOTIDE SEQUENCE</scope>
    <source>
        <strain evidence="8">VT162</strain>
    </source>
</reference>
<dbReference type="InterPro" id="IPR007568">
    <property type="entry name" value="RTA1"/>
</dbReference>
<evidence type="ECO:0000256" key="5">
    <source>
        <dbReference type="SAM" id="MobiDB-lite"/>
    </source>
</evidence>
<dbReference type="Proteomes" id="UP001212997">
    <property type="component" value="Unassembled WGS sequence"/>
</dbReference>
<dbReference type="Pfam" id="PF04479">
    <property type="entry name" value="RTA1"/>
    <property type="match status" value="1"/>
</dbReference>
<evidence type="ECO:0000256" key="7">
    <source>
        <dbReference type="SAM" id="SignalP"/>
    </source>
</evidence>